<organism evidence="3">
    <name type="scientific">Leptospira borgpetersenii serovar Ballum</name>
    <dbReference type="NCBI Taxonomy" id="280505"/>
    <lineage>
        <taxon>Bacteria</taxon>
        <taxon>Pseudomonadati</taxon>
        <taxon>Spirochaetota</taxon>
        <taxon>Spirochaetia</taxon>
        <taxon>Leptospirales</taxon>
        <taxon>Leptospiraceae</taxon>
        <taxon>Leptospira</taxon>
    </lineage>
</organism>
<evidence type="ECO:0000313" key="4">
    <source>
        <dbReference type="Proteomes" id="UP000058857"/>
    </source>
</evidence>
<dbReference type="RefSeq" id="WP_002733674.1">
    <property type="nucleotide sequence ID" value="NZ_CP012029.1"/>
</dbReference>
<feature type="compositionally biased region" description="Basic and acidic residues" evidence="1">
    <location>
        <begin position="173"/>
        <end position="190"/>
    </location>
</feature>
<dbReference type="AlphaFoldDB" id="A0A0E3B498"/>
<dbReference type="PANTHER" id="PTHR33495">
    <property type="entry name" value="ANTI-SIGMA FACTOR ANTAGONIST TM_1081-RELATED-RELATED"/>
    <property type="match status" value="1"/>
</dbReference>
<gene>
    <name evidence="3" type="ORF">LBBP_01628</name>
</gene>
<evidence type="ECO:0000313" key="3">
    <source>
        <dbReference type="EMBL" id="ALO25915.1"/>
    </source>
</evidence>
<proteinExistence type="predicted"/>
<protein>
    <submittedName>
        <fullName evidence="3">STAS domain protein</fullName>
    </submittedName>
</protein>
<dbReference type="Proteomes" id="UP000058857">
    <property type="component" value="Chromosome 1"/>
</dbReference>
<dbReference type="PATRIC" id="fig|280505.15.peg.1591"/>
<dbReference type="PROSITE" id="PS50801">
    <property type="entry name" value="STAS"/>
    <property type="match status" value="1"/>
</dbReference>
<evidence type="ECO:0000256" key="1">
    <source>
        <dbReference type="SAM" id="MobiDB-lite"/>
    </source>
</evidence>
<dbReference type="FunFam" id="3.30.750.24:FF:000035">
    <property type="entry name" value="STAS domain protein"/>
    <property type="match status" value="1"/>
</dbReference>
<reference evidence="3 4" key="1">
    <citation type="journal article" date="2015" name="PLoS Negl. Trop. Dis.">
        <title>Distribution of Plasmids in Distinct Leptospira Pathogenic Species.</title>
        <authorList>
            <person name="Wang Y."/>
            <person name="Zhuang X."/>
            <person name="Zhong Y."/>
            <person name="Zhang C."/>
            <person name="Zhang Y."/>
            <person name="Zeng L."/>
            <person name="Zhu Y."/>
            <person name="He P."/>
            <person name="Dong K."/>
            <person name="Pal U."/>
            <person name="Guo X."/>
            <person name="Qin J."/>
        </authorList>
    </citation>
    <scope>NUCLEOTIDE SEQUENCE [LARGE SCALE GENOMIC DNA]</scope>
    <source>
        <strain evidence="3 4">56604</strain>
    </source>
</reference>
<sequence length="311" mass="35470">MEIRSRLSGDILKLKLRGHLDSVSAEDFYSYLKSKWEEGIRKFLFSCEELEYIESEGICVLARFENFLKNRGASSAYCAFNEECKTLLSFLGFGRSIAFFEDLQRAEEYLSLIKIQDQRRNRSASTPISRIKKNSPVQFYSSGSSPKDTISRDSRSMYVPEIQTVPEVELEIESKKPQKISEPENLKTENPHSISSQSQRLQAFLNEQKELKESPVSQKEVSVFSENASLSDVSSASFVSDRSSEVYSAKSVLEKAIQNERNFPKRIIYCGACSSRIRVSKPGRYQCPACRIQFDLNTMDGVRYLEKLIGT</sequence>
<feature type="domain" description="STAS" evidence="2">
    <location>
        <begin position="1"/>
        <end position="110"/>
    </location>
</feature>
<dbReference type="InterPro" id="IPR036513">
    <property type="entry name" value="STAS_dom_sf"/>
</dbReference>
<dbReference type="CDD" id="cd07043">
    <property type="entry name" value="STAS_anti-anti-sigma_factors"/>
    <property type="match status" value="1"/>
</dbReference>
<evidence type="ECO:0000259" key="2">
    <source>
        <dbReference type="PROSITE" id="PS50801"/>
    </source>
</evidence>
<feature type="region of interest" description="Disordered" evidence="1">
    <location>
        <begin position="173"/>
        <end position="198"/>
    </location>
</feature>
<dbReference type="Pfam" id="PF01740">
    <property type="entry name" value="STAS"/>
    <property type="match status" value="1"/>
</dbReference>
<dbReference type="EMBL" id="CP012029">
    <property type="protein sequence ID" value="ALO25915.1"/>
    <property type="molecule type" value="Genomic_DNA"/>
</dbReference>
<dbReference type="SUPFAM" id="SSF52091">
    <property type="entry name" value="SpoIIaa-like"/>
    <property type="match status" value="1"/>
</dbReference>
<dbReference type="GO" id="GO:0043856">
    <property type="term" value="F:anti-sigma factor antagonist activity"/>
    <property type="evidence" value="ECO:0007669"/>
    <property type="project" value="TreeGrafter"/>
</dbReference>
<name>A0A0E3B498_LEPBO</name>
<dbReference type="GeneID" id="61174411"/>
<dbReference type="InterPro" id="IPR002645">
    <property type="entry name" value="STAS_dom"/>
</dbReference>
<dbReference type="Gene3D" id="3.30.750.24">
    <property type="entry name" value="STAS domain"/>
    <property type="match status" value="1"/>
</dbReference>
<dbReference type="PANTHER" id="PTHR33495:SF2">
    <property type="entry name" value="ANTI-SIGMA FACTOR ANTAGONIST TM_1081-RELATED"/>
    <property type="match status" value="1"/>
</dbReference>
<accession>A0A0E3B498</accession>